<dbReference type="SUPFAM" id="SSF56770">
    <property type="entry name" value="HydA/Nqo6-like"/>
    <property type="match status" value="1"/>
</dbReference>
<comment type="function">
    <text evidence="6">NDH-1 shuttles electrons from NADH, via FMN and iron-sulfur (Fe-S) centers, to quinones in the respiratory chain. The immediate electron acceptor for the enzyme in this species is believed to be ubiquinone. Couples the redox reaction to proton translocation (for every two electrons transferred, four hydrogen ions are translocated across the cytoplasmic membrane), and thus conserves the redox energy in a proton gradient.</text>
</comment>
<dbReference type="Proteomes" id="UP000475117">
    <property type="component" value="Chromosome"/>
</dbReference>
<keyword evidence="6 7" id="KW-0411">Iron-sulfur</keyword>
<keyword evidence="9" id="KW-0560">Oxidoreductase</keyword>
<dbReference type="PANTHER" id="PTHR11995:SF14">
    <property type="entry name" value="NADH DEHYDROGENASE [UBIQUINONE] IRON-SULFUR PROTEIN 7, MITOCHONDRIAL"/>
    <property type="match status" value="1"/>
</dbReference>
<dbReference type="GO" id="GO:0008137">
    <property type="term" value="F:NADH dehydrogenase (ubiquinone) activity"/>
    <property type="evidence" value="ECO:0007669"/>
    <property type="project" value="InterPro"/>
</dbReference>
<keyword evidence="6" id="KW-1003">Cell membrane</keyword>
<keyword evidence="2 6" id="KW-0813">Transport</keyword>
<name>A0A6B3L3N9_9BACT</name>
<evidence type="ECO:0000313" key="9">
    <source>
        <dbReference type="EMBL" id="QQL44676.1"/>
    </source>
</evidence>
<dbReference type="FunFam" id="3.40.50.12280:FF:000002">
    <property type="entry name" value="NADH-quinone oxidoreductase subunit B"/>
    <property type="match status" value="1"/>
</dbReference>
<dbReference type="KEGG" id="soa:G3M56_012420"/>
<evidence type="ECO:0000259" key="8">
    <source>
        <dbReference type="Pfam" id="PF01058"/>
    </source>
</evidence>
<protein>
    <recommendedName>
        <fullName evidence="6">NADH-quinone oxidoreductase subunit B</fullName>
        <ecNumber evidence="6">7.1.1.-</ecNumber>
    </recommendedName>
    <alternativeName>
        <fullName evidence="6">NADH dehydrogenase I subunit B</fullName>
    </alternativeName>
    <alternativeName>
        <fullName evidence="6">NDH-1 subunit B</fullName>
    </alternativeName>
</protein>
<evidence type="ECO:0000256" key="7">
    <source>
        <dbReference type="RuleBase" id="RU004464"/>
    </source>
</evidence>
<dbReference type="EMBL" id="CP066776">
    <property type="protein sequence ID" value="QQL44676.1"/>
    <property type="molecule type" value="Genomic_DNA"/>
</dbReference>
<dbReference type="NCBIfam" id="TIGR01957">
    <property type="entry name" value="nuoB_fam"/>
    <property type="match status" value="1"/>
</dbReference>
<keyword evidence="6 7" id="KW-0408">Iron</keyword>
<sequence>MATEIIDSGTDQLTHAAYDSKVEGNVIFTRLDSAINWMRKNSLWPMPMGLACCAIELMATGASRFDISRFGAEVMRFSPRQADVMIVAGTVTYKMALAVKRIYDQMPEPKWVIAMGACASSGGMYRSYATLQGIDRLIPVDVYISGCPPRPEALLEGLMRLQKKIETEESFVAQKKELLDQIG</sequence>
<dbReference type="RefSeq" id="WP_164364308.1">
    <property type="nucleotide sequence ID" value="NZ_CP066776.1"/>
</dbReference>
<accession>A0A6B3L3N9</accession>
<dbReference type="GO" id="GO:0005506">
    <property type="term" value="F:iron ion binding"/>
    <property type="evidence" value="ECO:0007669"/>
    <property type="project" value="UniProtKB-UniRule"/>
</dbReference>
<comment type="catalytic activity">
    <reaction evidence="6">
        <text>a quinone + NADH + 5 H(+)(in) = a quinol + NAD(+) + 4 H(+)(out)</text>
        <dbReference type="Rhea" id="RHEA:57888"/>
        <dbReference type="ChEBI" id="CHEBI:15378"/>
        <dbReference type="ChEBI" id="CHEBI:24646"/>
        <dbReference type="ChEBI" id="CHEBI:57540"/>
        <dbReference type="ChEBI" id="CHEBI:57945"/>
        <dbReference type="ChEBI" id="CHEBI:132124"/>
    </reaction>
</comment>
<dbReference type="GO" id="GO:0050136">
    <property type="term" value="F:NADH dehydrogenase (quinone) (non-electrogenic) activity"/>
    <property type="evidence" value="ECO:0007669"/>
    <property type="project" value="UniProtKB-UniRule"/>
</dbReference>
<comment type="subcellular location">
    <subcellularLocation>
        <location evidence="6">Cell membrane</location>
        <topology evidence="6">Peripheral membrane protein</topology>
        <orientation evidence="6">Cytoplasmic side</orientation>
    </subcellularLocation>
</comment>
<evidence type="ECO:0000256" key="1">
    <source>
        <dbReference type="ARBA" id="ARBA00009173"/>
    </source>
</evidence>
<dbReference type="EC" id="7.1.1.-" evidence="6"/>
<keyword evidence="6" id="KW-0472">Membrane</keyword>
<dbReference type="NCBIfam" id="NF011390">
    <property type="entry name" value="PRK14815.1"/>
    <property type="match status" value="1"/>
</dbReference>
<evidence type="ECO:0000256" key="5">
    <source>
        <dbReference type="ARBA" id="ARBA00023027"/>
    </source>
</evidence>
<keyword evidence="6 7" id="KW-0479">Metal-binding</keyword>
<gene>
    <name evidence="6 9" type="primary">nuoB</name>
    <name evidence="9" type="ORF">G3M56_012420</name>
</gene>
<comment type="cofactor">
    <cofactor evidence="6">
        <name>[4Fe-4S] cluster</name>
        <dbReference type="ChEBI" id="CHEBI:49883"/>
    </cofactor>
    <text evidence="6">Binds 1 [4Fe-4S] cluster.</text>
</comment>
<keyword evidence="6 7" id="KW-0004">4Fe-4S</keyword>
<dbReference type="GO" id="GO:0051539">
    <property type="term" value="F:4 iron, 4 sulfur cluster binding"/>
    <property type="evidence" value="ECO:0007669"/>
    <property type="project" value="UniProtKB-KW"/>
</dbReference>
<evidence type="ECO:0000256" key="2">
    <source>
        <dbReference type="ARBA" id="ARBA00022448"/>
    </source>
</evidence>
<feature type="binding site" evidence="6">
    <location>
        <position position="53"/>
    </location>
    <ligand>
        <name>[4Fe-4S] cluster</name>
        <dbReference type="ChEBI" id="CHEBI:49883"/>
    </ligand>
</feature>
<reference evidence="9 10" key="1">
    <citation type="submission" date="2020-12" db="EMBL/GenBank/DDBJ databases">
        <title>Sulforoseuscoccus oceanibium gen. nov., sp. nov., a representative of the phylum Verrucomicrobia with special cytoplasmic membrane, and proposal of Sulforoseuscoccusaceae fam. nov.</title>
        <authorList>
            <person name="Xi F."/>
        </authorList>
    </citation>
    <scope>NUCLEOTIDE SEQUENCE [LARGE SCALE GENOMIC DNA]</scope>
    <source>
        <strain evidence="9 10">T37</strain>
    </source>
</reference>
<keyword evidence="10" id="KW-1185">Reference proteome</keyword>
<dbReference type="GO" id="GO:0045271">
    <property type="term" value="C:respiratory chain complex I"/>
    <property type="evidence" value="ECO:0007669"/>
    <property type="project" value="TreeGrafter"/>
</dbReference>
<dbReference type="Pfam" id="PF01058">
    <property type="entry name" value="Oxidored_q6"/>
    <property type="match status" value="1"/>
</dbReference>
<keyword evidence="6" id="KW-0830">Ubiquinone</keyword>
<dbReference type="GO" id="GO:0048038">
    <property type="term" value="F:quinone binding"/>
    <property type="evidence" value="ECO:0007669"/>
    <property type="project" value="UniProtKB-KW"/>
</dbReference>
<comment type="subunit">
    <text evidence="6">NDH-1 is composed of 14 different subunits. Subunits NuoB, C, D, E, F, and G constitute the peripheral sector of the complex.</text>
</comment>
<keyword evidence="4 6" id="KW-1278">Translocase</keyword>
<feature type="domain" description="NADH:ubiquinone oxidoreductase-like 20kDa subunit" evidence="8">
    <location>
        <begin position="52"/>
        <end position="161"/>
    </location>
</feature>
<dbReference type="GO" id="GO:0009060">
    <property type="term" value="P:aerobic respiration"/>
    <property type="evidence" value="ECO:0007669"/>
    <property type="project" value="TreeGrafter"/>
</dbReference>
<evidence type="ECO:0000256" key="4">
    <source>
        <dbReference type="ARBA" id="ARBA00022967"/>
    </source>
</evidence>
<dbReference type="PANTHER" id="PTHR11995">
    <property type="entry name" value="NADH DEHYDROGENASE"/>
    <property type="match status" value="1"/>
</dbReference>
<keyword evidence="3 6" id="KW-0874">Quinone</keyword>
<dbReference type="HAMAP" id="MF_01356">
    <property type="entry name" value="NDH1_NuoB"/>
    <property type="match status" value="1"/>
</dbReference>
<comment type="similarity">
    <text evidence="1 6 7">Belongs to the complex I 20 kDa subunit family.</text>
</comment>
<evidence type="ECO:0000313" key="10">
    <source>
        <dbReference type="Proteomes" id="UP000475117"/>
    </source>
</evidence>
<dbReference type="GO" id="GO:0005886">
    <property type="term" value="C:plasma membrane"/>
    <property type="evidence" value="ECO:0007669"/>
    <property type="project" value="UniProtKB-SubCell"/>
</dbReference>
<organism evidence="9 10">
    <name type="scientific">Sulfuriroseicoccus oceanibius</name>
    <dbReference type="NCBI Taxonomy" id="2707525"/>
    <lineage>
        <taxon>Bacteria</taxon>
        <taxon>Pseudomonadati</taxon>
        <taxon>Verrucomicrobiota</taxon>
        <taxon>Verrucomicrobiia</taxon>
        <taxon>Verrucomicrobiales</taxon>
        <taxon>Verrucomicrobiaceae</taxon>
        <taxon>Sulfuriroseicoccus</taxon>
    </lineage>
</organism>
<keyword evidence="5 6" id="KW-0520">NAD</keyword>
<dbReference type="GO" id="GO:0015990">
    <property type="term" value="P:electron transport coupled proton transport"/>
    <property type="evidence" value="ECO:0007669"/>
    <property type="project" value="TreeGrafter"/>
</dbReference>
<feature type="binding site" evidence="6">
    <location>
        <position position="52"/>
    </location>
    <ligand>
        <name>[4Fe-4S] cluster</name>
        <dbReference type="ChEBI" id="CHEBI:49883"/>
    </ligand>
</feature>
<evidence type="ECO:0000256" key="6">
    <source>
        <dbReference type="HAMAP-Rule" id="MF_01356"/>
    </source>
</evidence>
<dbReference type="InterPro" id="IPR006137">
    <property type="entry name" value="NADH_UbQ_OxRdtase-like_20kDa"/>
</dbReference>
<dbReference type="InterPro" id="IPR006138">
    <property type="entry name" value="NADH_UQ_OxRdtase_20Kd_su"/>
</dbReference>
<evidence type="ECO:0000256" key="3">
    <source>
        <dbReference type="ARBA" id="ARBA00022719"/>
    </source>
</evidence>
<feature type="binding site" evidence="6">
    <location>
        <position position="147"/>
    </location>
    <ligand>
        <name>[4Fe-4S] cluster</name>
        <dbReference type="ChEBI" id="CHEBI:49883"/>
    </ligand>
</feature>
<dbReference type="Gene3D" id="3.40.50.12280">
    <property type="match status" value="1"/>
</dbReference>
<feature type="binding site" evidence="6">
    <location>
        <position position="118"/>
    </location>
    <ligand>
        <name>[4Fe-4S] cluster</name>
        <dbReference type="ChEBI" id="CHEBI:49883"/>
    </ligand>
</feature>
<dbReference type="AlphaFoldDB" id="A0A6B3L3N9"/>
<dbReference type="NCBIfam" id="NF005012">
    <property type="entry name" value="PRK06411.1"/>
    <property type="match status" value="1"/>
</dbReference>
<proteinExistence type="inferred from homology"/>